<reference evidence="2" key="1">
    <citation type="submission" date="2016-09" db="EMBL/GenBank/DDBJ databases">
        <authorList>
            <person name="Varghese N."/>
            <person name="Submissions S."/>
        </authorList>
    </citation>
    <scope>NUCLEOTIDE SEQUENCE [LARGE SCALE GENOMIC DNA]</scope>
    <source>
        <strain evidence="2">JS23</strain>
    </source>
</reference>
<protein>
    <submittedName>
        <fullName evidence="1">Uncharacterized protein</fullName>
    </submittedName>
</protein>
<dbReference type="OrthoDB" id="9796287at2"/>
<dbReference type="Gene3D" id="2.40.30.160">
    <property type="match status" value="1"/>
</dbReference>
<dbReference type="Gene3D" id="3.30.70.1400">
    <property type="entry name" value="Aminomethyltransferase beta-barrel domains"/>
    <property type="match status" value="1"/>
</dbReference>
<dbReference type="InterPro" id="IPR045179">
    <property type="entry name" value="YgfZ/GcvT"/>
</dbReference>
<dbReference type="GO" id="GO:0016226">
    <property type="term" value="P:iron-sulfur cluster assembly"/>
    <property type="evidence" value="ECO:0007669"/>
    <property type="project" value="TreeGrafter"/>
</dbReference>
<dbReference type="STRING" id="1770053.SAMN05216551_11758"/>
<dbReference type="Gene3D" id="3.30.70.1630">
    <property type="match status" value="1"/>
</dbReference>
<dbReference type="InterPro" id="IPR017703">
    <property type="entry name" value="YgfZ/GCV_T_CS"/>
</dbReference>
<sequence>MTDDIFHNAPPAHFAAGQASIARLDSLRLIDVVGADALSYLHNLLTNDVEHLDTAAARLGGFCSPKGRLLATFVYWRLSDAETPGVRLLLSADLHETMLKRLRMYVLRSKVSLSDASATHAVYGVFGEPGAVAAALARHVDALPDTTLGRADGPDATVIRLSDVALETGPQARYLWIVPGARAGAELAEGFAPAALQSWEWLEVRAGEPRVVAATSDRFVPQMINYEALGGVSFRKGCYPGQEVVARSQYRGTVKRRATLAHAERMTVGSEIFVAGDGAQPAGLVVLSAPAPTGGVDAIVELKIAARDAGVPLAAGAADGPPVALLPLPYALPSLD</sequence>
<proteinExistence type="predicted"/>
<dbReference type="PANTHER" id="PTHR22602:SF0">
    <property type="entry name" value="TRANSFERASE CAF17, MITOCHONDRIAL-RELATED"/>
    <property type="match status" value="1"/>
</dbReference>
<evidence type="ECO:0000313" key="1">
    <source>
        <dbReference type="EMBL" id="SDV51455.1"/>
    </source>
</evidence>
<dbReference type="SUPFAM" id="SSF103025">
    <property type="entry name" value="Folate-binding domain"/>
    <property type="match status" value="1"/>
</dbReference>
<name>A0A1H2PWN3_9BURK</name>
<dbReference type="RefSeq" id="WP_091913118.1">
    <property type="nucleotide sequence ID" value="NZ_FNLO01000017.1"/>
</dbReference>
<dbReference type="EMBL" id="FNLO01000017">
    <property type="protein sequence ID" value="SDV51455.1"/>
    <property type="molecule type" value="Genomic_DNA"/>
</dbReference>
<evidence type="ECO:0000313" key="2">
    <source>
        <dbReference type="Proteomes" id="UP000243719"/>
    </source>
</evidence>
<dbReference type="NCBIfam" id="TIGR03317">
    <property type="entry name" value="ygfZ_signature"/>
    <property type="match status" value="1"/>
</dbReference>
<accession>A0A1H2PWN3</accession>
<dbReference type="PANTHER" id="PTHR22602">
    <property type="entry name" value="TRANSFERASE CAF17, MITOCHONDRIAL-RELATED"/>
    <property type="match status" value="1"/>
</dbReference>
<keyword evidence="2" id="KW-1185">Reference proteome</keyword>
<dbReference type="Proteomes" id="UP000243719">
    <property type="component" value="Unassembled WGS sequence"/>
</dbReference>
<dbReference type="AlphaFoldDB" id="A0A1H2PWN3"/>
<gene>
    <name evidence="1" type="ORF">SAMN05216551_11758</name>
</gene>
<organism evidence="1 2">
    <name type="scientific">Chitinasiproducens palmae</name>
    <dbReference type="NCBI Taxonomy" id="1770053"/>
    <lineage>
        <taxon>Bacteria</taxon>
        <taxon>Pseudomonadati</taxon>
        <taxon>Pseudomonadota</taxon>
        <taxon>Betaproteobacteria</taxon>
        <taxon>Burkholderiales</taxon>
        <taxon>Burkholderiaceae</taxon>
        <taxon>Chitinasiproducens</taxon>
    </lineage>
</organism>